<sequence>MSRSRPSSAVRVVLDPALVLRALLRSDETARQLRAAWQQGFIRPLISAADAAQLVRALAYPPLGLSAAEREELLADYLPYVDAVRADSLVRGAVPRLDPVQVQQIQLARHGQARWLITASEDLLAWSAAAGRLQRELRDQCTVVAVSSWYRVLTPSQRTQLLC</sequence>
<proteinExistence type="predicted"/>
<keyword evidence="3" id="KW-1185">Reference proteome</keyword>
<dbReference type="AlphaFoldDB" id="A0A0U3MJT1"/>
<reference evidence="2 3" key="1">
    <citation type="submission" date="2015-12" db="EMBL/GenBank/DDBJ databases">
        <title>Complete genome of Roseateles depolymerans KCTC 42856.</title>
        <authorList>
            <person name="Kim K.M."/>
        </authorList>
    </citation>
    <scope>NUCLEOTIDE SEQUENCE [LARGE SCALE GENOMIC DNA]</scope>
    <source>
        <strain evidence="2 3">KCTC 42856</strain>
    </source>
</reference>
<accession>A0A0U3MJT1</accession>
<dbReference type="KEGG" id="rdp:RD2015_97"/>
<dbReference type="EMBL" id="CP013729">
    <property type="protein sequence ID" value="ALV04602.1"/>
    <property type="molecule type" value="Genomic_DNA"/>
</dbReference>
<name>A0A0U3MJT1_9BURK</name>
<evidence type="ECO:0000313" key="3">
    <source>
        <dbReference type="Proteomes" id="UP000060699"/>
    </source>
</evidence>
<dbReference type="InterPro" id="IPR002850">
    <property type="entry name" value="PIN_toxin-like"/>
</dbReference>
<dbReference type="RefSeq" id="WP_083525199.1">
    <property type="nucleotide sequence ID" value="NZ_CP013729.1"/>
</dbReference>
<dbReference type="Pfam" id="PF13470">
    <property type="entry name" value="PIN_3"/>
    <property type="match status" value="1"/>
</dbReference>
<organism evidence="2 3">
    <name type="scientific">Roseateles depolymerans</name>
    <dbReference type="NCBI Taxonomy" id="76731"/>
    <lineage>
        <taxon>Bacteria</taxon>
        <taxon>Pseudomonadati</taxon>
        <taxon>Pseudomonadota</taxon>
        <taxon>Betaproteobacteria</taxon>
        <taxon>Burkholderiales</taxon>
        <taxon>Sphaerotilaceae</taxon>
        <taxon>Roseateles</taxon>
    </lineage>
</organism>
<dbReference type="InterPro" id="IPR002716">
    <property type="entry name" value="PIN_dom"/>
</dbReference>
<evidence type="ECO:0000259" key="1">
    <source>
        <dbReference type="Pfam" id="PF13470"/>
    </source>
</evidence>
<gene>
    <name evidence="2" type="ORF">RD2015_97</name>
</gene>
<dbReference type="Proteomes" id="UP000060699">
    <property type="component" value="Chromosome"/>
</dbReference>
<evidence type="ECO:0000313" key="2">
    <source>
        <dbReference type="EMBL" id="ALV04602.1"/>
    </source>
</evidence>
<dbReference type="STRING" id="76731.RD2015_97"/>
<protein>
    <recommendedName>
        <fullName evidence="1">PIN domain-containing protein</fullName>
    </recommendedName>
</protein>
<dbReference type="PANTHER" id="PTHR34610:SF4">
    <property type="entry name" value="SLL8027 PROTEIN"/>
    <property type="match status" value="1"/>
</dbReference>
<feature type="domain" description="PIN" evidence="1">
    <location>
        <begin position="11"/>
        <end position="119"/>
    </location>
</feature>
<dbReference type="OrthoDB" id="9792229at2"/>
<dbReference type="PANTHER" id="PTHR34610">
    <property type="entry name" value="SSL7007 PROTEIN"/>
    <property type="match status" value="1"/>
</dbReference>